<dbReference type="InterPro" id="IPR037293">
    <property type="entry name" value="Gal_Oxidase_central_sf"/>
</dbReference>
<sequence length="681" mass="74797">MGRTPLILFLSLSLSLGLHVWAELAQAQDAAESGSWELLVENAGISSMHTAVTRFGTVILLDRTNIGASQIQLADGRCRINPSELQLQTDCSAHSVEFTPGANTLRPLFIFTDTWCSSGQFQADGTLVQTGGDNDGFQKVRYFAPCADGSCDWVESDGDVLQDGRWYASNALLPDNRQIVVGGRGMSTLEFLPARPAEGALYSAFLDQTRDAQNDNLYPYVHLLPDDTLFIFANRDSIIYDYKSDTVVRTLPQIPGEPRNYPSAGSSVMLPLVASDGFREVEILVCGGSAQGAYQNVAAQYPASQTCGRIALSADDPQWVMEDMPIRRTMGDMLILPSRDVLIINGAENGSQGWGAASNPVFNPVLYSPSAEPGARFALLAPTTVPRLYHSSANLLPDGRILVAGSNTHQFYTFSGTEFPTELRIEAFSPPYLNAAFRTMRPVIETSPEDVAYGDNFQLLIRLQEPVQPEKLMEISLLSSPFTTHSYSMGLRALRLDVTNVQDLGDQMWQYTVAAPPSAVIAPSAYYMLFAVFSQIPSVAVWVRVVGTMVCGKDLEGRHMTLEKADIFTHEKWGSDGGDAEKANAQWVTKRLYPLGFTGLNMHADCGERGSLRVEWLPLLSLQEMKISTDEQLQKLAEEPSILGGNAMQVLFEGLVQHEEPESHELLWMDKALADVIQRAF</sequence>
<dbReference type="InterPro" id="IPR011043">
    <property type="entry name" value="Gal_Oxase/kelch_b-propeller"/>
</dbReference>
<evidence type="ECO:0000256" key="1">
    <source>
        <dbReference type="ARBA" id="ARBA00022729"/>
    </source>
</evidence>
<evidence type="ECO:0000259" key="3">
    <source>
        <dbReference type="Pfam" id="PF07250"/>
    </source>
</evidence>
<dbReference type="SUPFAM" id="SSF50965">
    <property type="entry name" value="Galactose oxidase, central domain"/>
    <property type="match status" value="1"/>
</dbReference>
<dbReference type="PANTHER" id="PTHR32208">
    <property type="entry name" value="SECRETED PROTEIN-RELATED"/>
    <property type="match status" value="1"/>
</dbReference>
<accession>A0A176WLI9</accession>
<gene>
    <name evidence="5" type="ORF">AXG93_4142s1120</name>
</gene>
<feature type="signal peptide" evidence="2">
    <location>
        <begin position="1"/>
        <end position="22"/>
    </location>
</feature>
<evidence type="ECO:0000256" key="2">
    <source>
        <dbReference type="SAM" id="SignalP"/>
    </source>
</evidence>
<dbReference type="SUPFAM" id="SSF81296">
    <property type="entry name" value="E set domains"/>
    <property type="match status" value="1"/>
</dbReference>
<dbReference type="PANTHER" id="PTHR32208:SF21">
    <property type="entry name" value="LOW QUALITY PROTEIN: ALDEHYDE OXIDASE GLOX-LIKE"/>
    <property type="match status" value="1"/>
</dbReference>
<organism evidence="5 6">
    <name type="scientific">Marchantia polymorpha subsp. ruderalis</name>
    <dbReference type="NCBI Taxonomy" id="1480154"/>
    <lineage>
        <taxon>Eukaryota</taxon>
        <taxon>Viridiplantae</taxon>
        <taxon>Streptophyta</taxon>
        <taxon>Embryophyta</taxon>
        <taxon>Marchantiophyta</taxon>
        <taxon>Marchantiopsida</taxon>
        <taxon>Marchantiidae</taxon>
        <taxon>Marchantiales</taxon>
        <taxon>Marchantiaceae</taxon>
        <taxon>Marchantia</taxon>
    </lineage>
</organism>
<evidence type="ECO:0000259" key="4">
    <source>
        <dbReference type="Pfam" id="PF09118"/>
    </source>
</evidence>
<dbReference type="CDD" id="cd02851">
    <property type="entry name" value="E_set_GO_C"/>
    <property type="match status" value="1"/>
</dbReference>
<dbReference type="Gene3D" id="2.130.10.80">
    <property type="entry name" value="Galactose oxidase/kelch, beta-propeller"/>
    <property type="match status" value="1"/>
</dbReference>
<protein>
    <recommendedName>
        <fullName evidence="7">Galactose oxidase-like Early set domain-containing protein</fullName>
    </recommendedName>
</protein>
<feature type="chain" id="PRO_5008052591" description="Galactose oxidase-like Early set domain-containing protein" evidence="2">
    <location>
        <begin position="23"/>
        <end position="681"/>
    </location>
</feature>
<keyword evidence="1 2" id="KW-0732">Signal</keyword>
<dbReference type="InterPro" id="IPR014756">
    <property type="entry name" value="Ig_E-set"/>
</dbReference>
<dbReference type="Pfam" id="PF07250">
    <property type="entry name" value="Glyoxal_oxid_N"/>
    <property type="match status" value="1"/>
</dbReference>
<dbReference type="Pfam" id="PF09118">
    <property type="entry name" value="GO-like_E_set"/>
    <property type="match status" value="1"/>
</dbReference>
<feature type="domain" description="Galactose oxidase-like Early set" evidence="4">
    <location>
        <begin position="441"/>
        <end position="545"/>
    </location>
</feature>
<evidence type="ECO:0000313" key="6">
    <source>
        <dbReference type="Proteomes" id="UP000077202"/>
    </source>
</evidence>
<reference evidence="5" key="1">
    <citation type="submission" date="2016-03" db="EMBL/GenBank/DDBJ databases">
        <title>Mechanisms controlling the formation of the plant cell surface in tip-growing cells are functionally conserved among land plants.</title>
        <authorList>
            <person name="Honkanen S."/>
            <person name="Jones V.A."/>
            <person name="Morieri G."/>
            <person name="Champion C."/>
            <person name="Hetherington A.J."/>
            <person name="Kelly S."/>
            <person name="Saint-Marcoux D."/>
            <person name="Proust H."/>
            <person name="Prescott H."/>
            <person name="Dolan L."/>
        </authorList>
    </citation>
    <scope>NUCLEOTIDE SEQUENCE [LARGE SCALE GENOMIC DNA]</scope>
    <source>
        <tissue evidence="5">Whole gametophyte</tissue>
    </source>
</reference>
<name>A0A176WLI9_MARPO</name>
<dbReference type="AlphaFoldDB" id="A0A176WLI9"/>
<comment type="caution">
    <text evidence="5">The sequence shown here is derived from an EMBL/GenBank/DDBJ whole genome shotgun (WGS) entry which is preliminary data.</text>
</comment>
<dbReference type="InterPro" id="IPR015202">
    <property type="entry name" value="GO-like_E_set"/>
</dbReference>
<feature type="domain" description="Glyoxal oxidase N-terminal" evidence="3">
    <location>
        <begin position="48"/>
        <end position="432"/>
    </location>
</feature>
<evidence type="ECO:0000313" key="5">
    <source>
        <dbReference type="EMBL" id="OAE34027.1"/>
    </source>
</evidence>
<dbReference type="InterPro" id="IPR009880">
    <property type="entry name" value="Glyoxal_oxidase_N"/>
</dbReference>
<dbReference type="EMBL" id="LVLJ01000462">
    <property type="protein sequence ID" value="OAE34027.1"/>
    <property type="molecule type" value="Genomic_DNA"/>
</dbReference>
<evidence type="ECO:0008006" key="7">
    <source>
        <dbReference type="Google" id="ProtNLM"/>
    </source>
</evidence>
<dbReference type="InterPro" id="IPR013783">
    <property type="entry name" value="Ig-like_fold"/>
</dbReference>
<keyword evidence="6" id="KW-1185">Reference proteome</keyword>
<proteinExistence type="predicted"/>
<dbReference type="Proteomes" id="UP000077202">
    <property type="component" value="Unassembled WGS sequence"/>
</dbReference>
<dbReference type="Gene3D" id="2.60.40.10">
    <property type="entry name" value="Immunoglobulins"/>
    <property type="match status" value="1"/>
</dbReference>